<dbReference type="Pfam" id="PF13649">
    <property type="entry name" value="Methyltransf_25"/>
    <property type="match status" value="1"/>
</dbReference>
<evidence type="ECO:0000313" key="3">
    <source>
        <dbReference type="Proteomes" id="UP000008316"/>
    </source>
</evidence>
<protein>
    <submittedName>
        <fullName evidence="2">Putative methyltransferase</fullName>
    </submittedName>
</protein>
<dbReference type="Proteomes" id="UP000008316">
    <property type="component" value="Chromosome 1"/>
</dbReference>
<gene>
    <name evidence="2" type="ordered locus">bgla_1g21560</name>
</gene>
<dbReference type="eggNOG" id="COG2230">
    <property type="taxonomic scope" value="Bacteria"/>
</dbReference>
<dbReference type="AlphaFoldDB" id="F2L8L4"/>
<dbReference type="GO" id="GO:0032259">
    <property type="term" value="P:methylation"/>
    <property type="evidence" value="ECO:0007669"/>
    <property type="project" value="UniProtKB-KW"/>
</dbReference>
<dbReference type="CDD" id="cd02440">
    <property type="entry name" value="AdoMet_MTases"/>
    <property type="match status" value="1"/>
</dbReference>
<dbReference type="InterPro" id="IPR050447">
    <property type="entry name" value="Erg6_SMT_methyltransf"/>
</dbReference>
<proteinExistence type="predicted"/>
<organism evidence="2 3">
    <name type="scientific">Burkholderia gladioli (strain BSR3)</name>
    <dbReference type="NCBI Taxonomy" id="999541"/>
    <lineage>
        <taxon>Bacteria</taxon>
        <taxon>Pseudomonadati</taxon>
        <taxon>Pseudomonadota</taxon>
        <taxon>Betaproteobacteria</taxon>
        <taxon>Burkholderiales</taxon>
        <taxon>Burkholderiaceae</taxon>
        <taxon>Burkholderia</taxon>
    </lineage>
</organism>
<accession>F2L8L4</accession>
<dbReference type="InterPro" id="IPR041698">
    <property type="entry name" value="Methyltransf_25"/>
</dbReference>
<dbReference type="PANTHER" id="PTHR44068:SF11">
    <property type="entry name" value="GERANYL DIPHOSPHATE 2-C-METHYLTRANSFERASE"/>
    <property type="match status" value="1"/>
</dbReference>
<keyword evidence="2" id="KW-0489">Methyltransferase</keyword>
<name>F2L8L4_BURGS</name>
<dbReference type="KEGG" id="bgd:bgla_1g21560"/>
<evidence type="ECO:0000259" key="1">
    <source>
        <dbReference type="Pfam" id="PF13649"/>
    </source>
</evidence>
<reference evidence="2 3" key="1">
    <citation type="journal article" date="2011" name="J. Bacteriol.">
        <title>Complete genome sequence of Burkholderia gladioli BSR3.</title>
        <authorList>
            <person name="Seo Y.S."/>
            <person name="Lim J."/>
            <person name="Choi B.S."/>
            <person name="Kim H."/>
            <person name="Goo E."/>
            <person name="Lee B."/>
            <person name="Lim J.S."/>
            <person name="Choi I.Y."/>
            <person name="Moon J.S."/>
            <person name="Kim J."/>
            <person name="Hwang I."/>
        </authorList>
    </citation>
    <scope>NUCLEOTIDE SEQUENCE [LARGE SCALE GENOMIC DNA]</scope>
    <source>
        <strain evidence="2 3">BSR3</strain>
    </source>
</reference>
<dbReference type="RefSeq" id="WP_013698116.1">
    <property type="nucleotide sequence ID" value="NC_015381.1"/>
</dbReference>
<dbReference type="GO" id="GO:0008168">
    <property type="term" value="F:methyltransferase activity"/>
    <property type="evidence" value="ECO:0007669"/>
    <property type="project" value="UniProtKB-KW"/>
</dbReference>
<keyword evidence="2" id="KW-0808">Transferase</keyword>
<dbReference type="STRING" id="999541.bgla_1g21560"/>
<evidence type="ECO:0000313" key="2">
    <source>
        <dbReference type="EMBL" id="AEA60785.1"/>
    </source>
</evidence>
<keyword evidence="3" id="KW-1185">Reference proteome</keyword>
<dbReference type="EMBL" id="CP002599">
    <property type="protein sequence ID" value="AEA60785.1"/>
    <property type="molecule type" value="Genomic_DNA"/>
</dbReference>
<dbReference type="Gene3D" id="3.40.50.150">
    <property type="entry name" value="Vaccinia Virus protein VP39"/>
    <property type="match status" value="1"/>
</dbReference>
<dbReference type="HOGENOM" id="CLU_039068_6_0_4"/>
<sequence>MKAAERAAEVYDSLDGQVGPILFGGHMHWGYWDQASAGASFAAAAERLAQMLIARSPIRAGQRFVDLGCGFGRSGMLLAREKGCLVDGITISKVQQIGATQRAEADGLAERARFVHGSALELPFADGTYDGGWFFESIFHMGHEAALAEAGRVMKPGATLLLTDLPTLPHTTEQFMEYSRDRFQCHYVPQDAWPKLLKDAGFELVEIQDITENVMPWLVPKLKEAFEAHEQEIRTIAPQADETFIGRWVHLFRYMAENLGYIIVVARKL</sequence>
<dbReference type="SUPFAM" id="SSF53335">
    <property type="entry name" value="S-adenosyl-L-methionine-dependent methyltransferases"/>
    <property type="match status" value="1"/>
</dbReference>
<dbReference type="InterPro" id="IPR029063">
    <property type="entry name" value="SAM-dependent_MTases_sf"/>
</dbReference>
<feature type="domain" description="Methyltransferase" evidence="1">
    <location>
        <begin position="65"/>
        <end position="157"/>
    </location>
</feature>
<dbReference type="PANTHER" id="PTHR44068">
    <property type="entry name" value="ZGC:194242"/>
    <property type="match status" value="1"/>
</dbReference>